<dbReference type="Pfam" id="PF07453">
    <property type="entry name" value="NUMOD1"/>
    <property type="match status" value="2"/>
</dbReference>
<dbReference type="Gene3D" id="1.10.10.10">
    <property type="entry name" value="Winged helix-like DNA-binding domain superfamily/Winged helix DNA-binding domain"/>
    <property type="match status" value="4"/>
</dbReference>
<dbReference type="GO" id="GO:0006281">
    <property type="term" value="P:DNA repair"/>
    <property type="evidence" value="ECO:0007669"/>
    <property type="project" value="TreeGrafter"/>
</dbReference>
<dbReference type="SMART" id="SM00497">
    <property type="entry name" value="IENR1"/>
    <property type="match status" value="5"/>
</dbReference>
<dbReference type="Gene3D" id="2.30.30.140">
    <property type="match status" value="3"/>
</dbReference>
<accession>A0A7S2UCV6</accession>
<feature type="region of interest" description="Disordered" evidence="7">
    <location>
        <begin position="229"/>
        <end position="256"/>
    </location>
</feature>
<feature type="compositionally biased region" description="Polar residues" evidence="7">
    <location>
        <begin position="271"/>
        <end position="281"/>
    </location>
</feature>
<name>A0A7S2UCV6_9STRA</name>
<dbReference type="InterPro" id="IPR013083">
    <property type="entry name" value="Znf_RING/FYVE/PHD"/>
</dbReference>
<dbReference type="PROSITE" id="PS50089">
    <property type="entry name" value="ZF_RING_2"/>
    <property type="match status" value="1"/>
</dbReference>
<sequence length="837" mass="95037">MMSRKAGGSRTMSSHTGRMNSSRQSFALNLGTRVTVYWSDDDEWYKGTVVSELLHHNDDRVLIEYDDGYTDWMSVTADQWRAASSKPDIPIQHDTVFFALKREKVAKLNVGSRISIWWPQEKQYYTGTLTKIDDDSNNKPHHVRYDDGEEERMNLLHHQFKRGEAKAEHLHVGSRVSVYKEPQDQHYFCATITKIKPYKARPHRVKFDDKSKGKEWLNLNIHPFLDIDDKSMHGSTTTTDTGTARPVSDPCSKPNARNLKKRKREFLVLQPPNNSAINTSTREQKKAKDKEQEEEAAQTTKKVCKEICAICNSRAKHPRSMSCHHIFCKRCIKNHSKQQQRTDEEASCPLCKIAILGSKGVKYDPSYVSFKAVEALKRTTAEVAHTFSSASAASLQSSMGGLVLPSCIVKACQSKQRDSRQYHGFYWRFQGCKDRILRVGESNKDGIAIEQVDPETGKIIETFSSTRKAFEMTNVSRCVIKRVLERRGKATTGGFFWRFQGETHGPWPDPEPTNLNPVEQLDFETGDFLNSFESIAEAKRAFGMRPNSGCIRDVCVGKGRATAQGYFWRWKGSQALPNHMMGVQKIVQIRKTKTGKVVKEFRTSRDAQAYFGHPCCWSTLCRYCREKGYYNKYYWQYRVLKEPKSAEEEMVGKRLRVQQPGNRDEWLEGKVEDFHSETGKHEILFDNGTMEQHKLEDIRYEWKNDQGQKPVEQLDLKTEKILATFNSISDAAASLSLSNSGGISRVCMGQCRSSSGFFWRYKGSDALPPKPKGKRKVEQLCLATGQVVVATFDSITAAGKAIGITTPGISYCCNGRNSSKSAGGFGWRFVTVDKSTP</sequence>
<dbReference type="AlphaFoldDB" id="A0A7S2UCV6"/>
<dbReference type="InterPro" id="IPR001841">
    <property type="entry name" value="Znf_RING"/>
</dbReference>
<feature type="domain" description="RING-type" evidence="8">
    <location>
        <begin position="308"/>
        <end position="352"/>
    </location>
</feature>
<feature type="compositionally biased region" description="Basic and acidic residues" evidence="7">
    <location>
        <begin position="282"/>
        <end position="291"/>
    </location>
</feature>
<dbReference type="PANTHER" id="PTHR12663:SF0">
    <property type="entry name" value="PRECOCIOUS DISSOCIATION OF SISTERS 5, ISOFORM A"/>
    <property type="match status" value="1"/>
</dbReference>
<evidence type="ECO:0000256" key="5">
    <source>
        <dbReference type="ARBA" id="ARBA00023242"/>
    </source>
</evidence>
<evidence type="ECO:0000259" key="8">
    <source>
        <dbReference type="PROSITE" id="PS50089"/>
    </source>
</evidence>
<organism evidence="9">
    <name type="scientific">Attheya septentrionalis</name>
    <dbReference type="NCBI Taxonomy" id="420275"/>
    <lineage>
        <taxon>Eukaryota</taxon>
        <taxon>Sar</taxon>
        <taxon>Stramenopiles</taxon>
        <taxon>Ochrophyta</taxon>
        <taxon>Bacillariophyta</taxon>
        <taxon>Coscinodiscophyceae</taxon>
        <taxon>Chaetocerotophycidae</taxon>
        <taxon>Chaetocerotales</taxon>
        <taxon>Attheyaceae</taxon>
        <taxon>Attheya</taxon>
    </lineage>
</organism>
<keyword evidence="5" id="KW-0539">Nucleus</keyword>
<dbReference type="GO" id="GO:0007064">
    <property type="term" value="P:mitotic sister chromatid cohesion"/>
    <property type="evidence" value="ECO:0007669"/>
    <property type="project" value="InterPro"/>
</dbReference>
<dbReference type="GO" id="GO:0005634">
    <property type="term" value="C:nucleus"/>
    <property type="evidence" value="ECO:0007669"/>
    <property type="project" value="UniProtKB-SubCell"/>
</dbReference>
<protein>
    <recommendedName>
        <fullName evidence="8">RING-type domain-containing protein</fullName>
    </recommendedName>
</protein>
<comment type="subcellular location">
    <subcellularLocation>
        <location evidence="1">Nucleus</location>
    </subcellularLocation>
</comment>
<dbReference type="CDD" id="cd16449">
    <property type="entry name" value="RING-HC"/>
    <property type="match status" value="1"/>
</dbReference>
<dbReference type="CDD" id="cd20404">
    <property type="entry name" value="Tudor_Agenet_AtEML-like"/>
    <property type="match status" value="2"/>
</dbReference>
<dbReference type="PROSITE" id="PS00518">
    <property type="entry name" value="ZF_RING_1"/>
    <property type="match status" value="1"/>
</dbReference>
<dbReference type="GO" id="GO:0000785">
    <property type="term" value="C:chromatin"/>
    <property type="evidence" value="ECO:0007669"/>
    <property type="project" value="TreeGrafter"/>
</dbReference>
<dbReference type="InterPro" id="IPR010896">
    <property type="entry name" value="NUMOD1"/>
</dbReference>
<dbReference type="InterPro" id="IPR017907">
    <property type="entry name" value="Znf_RING_CS"/>
</dbReference>
<evidence type="ECO:0000256" key="4">
    <source>
        <dbReference type="ARBA" id="ARBA00022833"/>
    </source>
</evidence>
<dbReference type="EMBL" id="HBHQ01009293">
    <property type="protein sequence ID" value="CAD9814459.1"/>
    <property type="molecule type" value="Transcribed_RNA"/>
</dbReference>
<dbReference type="GO" id="GO:0008270">
    <property type="term" value="F:zinc ion binding"/>
    <property type="evidence" value="ECO:0007669"/>
    <property type="project" value="UniProtKB-KW"/>
</dbReference>
<feature type="region of interest" description="Disordered" evidence="7">
    <location>
        <begin position="1"/>
        <end position="20"/>
    </location>
</feature>
<dbReference type="InterPro" id="IPR002999">
    <property type="entry name" value="Tudor"/>
</dbReference>
<evidence type="ECO:0000256" key="1">
    <source>
        <dbReference type="ARBA" id="ARBA00004123"/>
    </source>
</evidence>
<evidence type="ECO:0000313" key="9">
    <source>
        <dbReference type="EMBL" id="CAD9814459.1"/>
    </source>
</evidence>
<keyword evidence="3 6" id="KW-0863">Zinc-finger</keyword>
<dbReference type="InterPro" id="IPR003647">
    <property type="entry name" value="Intron_nuc_1_rpt"/>
</dbReference>
<dbReference type="SMART" id="SM00184">
    <property type="entry name" value="RING"/>
    <property type="match status" value="1"/>
</dbReference>
<reference evidence="9" key="1">
    <citation type="submission" date="2021-01" db="EMBL/GenBank/DDBJ databases">
        <authorList>
            <person name="Corre E."/>
            <person name="Pelletier E."/>
            <person name="Niang G."/>
            <person name="Scheremetjew M."/>
            <person name="Finn R."/>
            <person name="Kale V."/>
            <person name="Holt S."/>
            <person name="Cochrane G."/>
            <person name="Meng A."/>
            <person name="Brown T."/>
            <person name="Cohen L."/>
        </authorList>
    </citation>
    <scope>NUCLEOTIDE SEQUENCE</scope>
    <source>
        <strain evidence="9">CCMP2084</strain>
    </source>
</reference>
<dbReference type="SMART" id="SM00333">
    <property type="entry name" value="TUDOR"/>
    <property type="match status" value="3"/>
</dbReference>
<dbReference type="InterPro" id="IPR039776">
    <property type="entry name" value="Pds5"/>
</dbReference>
<dbReference type="PANTHER" id="PTHR12663">
    <property type="entry name" value="ANDROGEN INDUCED INHIBITOR OF PROLIFERATION AS3 / PDS5-RELATED"/>
    <property type="match status" value="1"/>
</dbReference>
<gene>
    <name evidence="9" type="ORF">ASEP1449_LOCUS6284</name>
</gene>
<dbReference type="SUPFAM" id="SSF57850">
    <property type="entry name" value="RING/U-box"/>
    <property type="match status" value="1"/>
</dbReference>
<dbReference type="InterPro" id="IPR018957">
    <property type="entry name" value="Znf_C3HC4_RING-type"/>
</dbReference>
<keyword evidence="2" id="KW-0479">Metal-binding</keyword>
<dbReference type="Gene3D" id="3.30.40.10">
    <property type="entry name" value="Zinc/RING finger domain, C3HC4 (zinc finger)"/>
    <property type="match status" value="1"/>
</dbReference>
<proteinExistence type="predicted"/>
<feature type="region of interest" description="Disordered" evidence="7">
    <location>
        <begin position="271"/>
        <end position="294"/>
    </location>
</feature>
<evidence type="ECO:0000256" key="6">
    <source>
        <dbReference type="PROSITE-ProRule" id="PRU00175"/>
    </source>
</evidence>
<keyword evidence="4" id="KW-0862">Zinc</keyword>
<evidence type="ECO:0000256" key="2">
    <source>
        <dbReference type="ARBA" id="ARBA00022723"/>
    </source>
</evidence>
<feature type="compositionally biased region" description="Polar residues" evidence="7">
    <location>
        <begin position="10"/>
        <end position="20"/>
    </location>
</feature>
<evidence type="ECO:0000256" key="7">
    <source>
        <dbReference type="SAM" id="MobiDB-lite"/>
    </source>
</evidence>
<evidence type="ECO:0000256" key="3">
    <source>
        <dbReference type="ARBA" id="ARBA00022771"/>
    </source>
</evidence>
<dbReference type="Pfam" id="PF00097">
    <property type="entry name" value="zf-C3HC4"/>
    <property type="match status" value="1"/>
</dbReference>
<dbReference type="InterPro" id="IPR036388">
    <property type="entry name" value="WH-like_DNA-bd_sf"/>
</dbReference>
<dbReference type="SUPFAM" id="SSF63748">
    <property type="entry name" value="Tudor/PWWP/MBT"/>
    <property type="match status" value="1"/>
</dbReference>